<feature type="non-terminal residue" evidence="1">
    <location>
        <position position="54"/>
    </location>
</feature>
<proteinExistence type="evidence at transcript level"/>
<accession>Q0QBT3</accession>
<evidence type="ECO:0000313" key="1">
    <source>
        <dbReference type="EMBL" id="ABE60726.1"/>
    </source>
</evidence>
<protein>
    <submittedName>
        <fullName evidence="1">Uncharacterized protein</fullName>
    </submittedName>
</protein>
<reference evidence="1" key="1">
    <citation type="journal article" date="2006" name="Curr. Genet.">
        <title>A secondary metabolite biosynthesis cluster in Trichoderma virens: evidence from analysis of genes underexpressed in a mutant defective in morphogenesis and antibiotic production.</title>
        <authorList>
            <person name="Mukherjee M."/>
            <person name="Horwitz B.A."/>
            <person name="Sherkhane P.D."/>
            <person name="Hadar R."/>
            <person name="Mukherjee P.K."/>
        </authorList>
    </citation>
    <scope>NUCLEOTIDE SEQUENCE</scope>
</reference>
<dbReference type="EMBL" id="DQ456850">
    <property type="protein sequence ID" value="ABE60726.1"/>
    <property type="molecule type" value="mRNA"/>
</dbReference>
<organism evidence="1">
    <name type="scientific">Hypocrea virens</name>
    <name type="common">Gliocladium virens</name>
    <name type="synonym">Trichoderma virens</name>
    <dbReference type="NCBI Taxonomy" id="29875"/>
    <lineage>
        <taxon>Eukaryota</taxon>
        <taxon>Fungi</taxon>
        <taxon>Dikarya</taxon>
        <taxon>Ascomycota</taxon>
        <taxon>Pezizomycotina</taxon>
        <taxon>Sordariomycetes</taxon>
        <taxon>Hypocreomycetidae</taxon>
        <taxon>Hypocreales</taxon>
        <taxon>Hypocreaceae</taxon>
        <taxon>Trichoderma</taxon>
    </lineage>
</organism>
<dbReference type="AlphaFoldDB" id="Q0QBT3"/>
<sequence>SASCWLCWEKHPACRANAPPLRARAAVQENFIVRSCVVLERERGGLSYEPQQLI</sequence>
<feature type="non-terminal residue" evidence="1">
    <location>
        <position position="1"/>
    </location>
</feature>
<name>Q0QBT3_HYPVI</name>